<dbReference type="KEGG" id="eiv:EIN_167230"/>
<keyword evidence="2" id="KW-1185">Reference proteome</keyword>
<sequence>MSRVIAKSRAEIPLKKSPISREWLGQHHFQLYDAPIVLPELDINISLSQLQVEKQEECHMECLPEYKPRHKKTTKFFSDQMKDIYHCILSGGKLPSFFLEKKEPLWTTTDLEIVKTVAMKGIVGVEDLVTDQKVVYLFYAFGVDKTEDIRKMLFERVEFIRNAIFDEDI</sequence>
<name>A0A0A1U0N7_ENTIV</name>
<reference evidence="1 2" key="1">
    <citation type="submission" date="2012-10" db="EMBL/GenBank/DDBJ databases">
        <authorList>
            <person name="Zafar N."/>
            <person name="Inman J."/>
            <person name="Hall N."/>
            <person name="Lorenzi H."/>
            <person name="Caler E."/>
        </authorList>
    </citation>
    <scope>NUCLEOTIDE SEQUENCE [LARGE SCALE GENOMIC DNA]</scope>
    <source>
        <strain evidence="1 2">IP1</strain>
    </source>
</reference>
<evidence type="ECO:0000313" key="1">
    <source>
        <dbReference type="EMBL" id="ELP84438.1"/>
    </source>
</evidence>
<proteinExistence type="predicted"/>
<dbReference type="GeneID" id="14883469"/>
<dbReference type="AlphaFoldDB" id="A0A0A1U0N7"/>
<evidence type="ECO:0000313" key="2">
    <source>
        <dbReference type="Proteomes" id="UP000014680"/>
    </source>
</evidence>
<protein>
    <submittedName>
        <fullName evidence="1">Uncharacterized protein</fullName>
    </submittedName>
</protein>
<accession>A0A0A1U0N7</accession>
<dbReference type="Proteomes" id="UP000014680">
    <property type="component" value="Unassembled WGS sequence"/>
</dbReference>
<dbReference type="VEuPathDB" id="AmoebaDB:EIN_167230"/>
<dbReference type="EMBL" id="KB207112">
    <property type="protein sequence ID" value="ELP84438.1"/>
    <property type="molecule type" value="Genomic_DNA"/>
</dbReference>
<gene>
    <name evidence="1" type="ORF">EIN_167230</name>
</gene>
<organism evidence="1 2">
    <name type="scientific">Entamoeba invadens IP1</name>
    <dbReference type="NCBI Taxonomy" id="370355"/>
    <lineage>
        <taxon>Eukaryota</taxon>
        <taxon>Amoebozoa</taxon>
        <taxon>Evosea</taxon>
        <taxon>Archamoebae</taxon>
        <taxon>Mastigamoebida</taxon>
        <taxon>Entamoebidae</taxon>
        <taxon>Entamoeba</taxon>
    </lineage>
</organism>
<dbReference type="RefSeq" id="XP_004183784.1">
    <property type="nucleotide sequence ID" value="XM_004183736.1"/>
</dbReference>